<sequence>MFLLFAALVVVPWTIRNACVLGGFTPVSTNSGINLLLGNSENAGSNTGVNVDISRYLEATKALSEKEKDVRLRQYAISWIRENPRAAINLYFFKLLNYFNFRNQLYVKTEGRHTRDIIMFLSYYPLLFLAALRLLMYKKRPISSSEAILYLIYFGNAFVSAIFFTRIRFRIPFDTLLIAIGAATLGLIVREITNRYISKKTNAGDAEALT</sequence>
<keyword evidence="4" id="KW-1185">Reference proteome</keyword>
<dbReference type="Proteomes" id="UP000427906">
    <property type="component" value="Chromosome"/>
</dbReference>
<gene>
    <name evidence="3" type="ORF">DSCA_36080</name>
</gene>
<feature type="transmembrane region" description="Helical" evidence="1">
    <location>
        <begin position="171"/>
        <end position="189"/>
    </location>
</feature>
<keyword evidence="1" id="KW-0472">Membrane</keyword>
<keyword evidence="2" id="KW-0732">Signal</keyword>
<dbReference type="EMBL" id="AP021874">
    <property type="protein sequence ID" value="BBO69678.1"/>
    <property type="molecule type" value="Genomic_DNA"/>
</dbReference>
<keyword evidence="1" id="KW-1133">Transmembrane helix</keyword>
<evidence type="ECO:0000256" key="2">
    <source>
        <dbReference type="SAM" id="SignalP"/>
    </source>
</evidence>
<accession>A0A5K7YLJ5</accession>
<protein>
    <recommendedName>
        <fullName evidence="5">VanZ-like domain-containing protein</fullName>
    </recommendedName>
</protein>
<dbReference type="KEGG" id="dalk:DSCA_36080"/>
<dbReference type="AlphaFoldDB" id="A0A5K7YLJ5"/>
<feature type="signal peptide" evidence="2">
    <location>
        <begin position="1"/>
        <end position="18"/>
    </location>
</feature>
<keyword evidence="1" id="KW-0812">Transmembrane</keyword>
<organism evidence="3 4">
    <name type="scientific">Desulfosarcina alkanivorans</name>
    <dbReference type="NCBI Taxonomy" id="571177"/>
    <lineage>
        <taxon>Bacteria</taxon>
        <taxon>Pseudomonadati</taxon>
        <taxon>Thermodesulfobacteriota</taxon>
        <taxon>Desulfobacteria</taxon>
        <taxon>Desulfobacterales</taxon>
        <taxon>Desulfosarcinaceae</taxon>
        <taxon>Desulfosarcina</taxon>
    </lineage>
</organism>
<evidence type="ECO:0000313" key="4">
    <source>
        <dbReference type="Proteomes" id="UP000427906"/>
    </source>
</evidence>
<name>A0A5K7YLJ5_9BACT</name>
<evidence type="ECO:0000256" key="1">
    <source>
        <dbReference type="SAM" id="Phobius"/>
    </source>
</evidence>
<evidence type="ECO:0000313" key="3">
    <source>
        <dbReference type="EMBL" id="BBO69678.1"/>
    </source>
</evidence>
<evidence type="ECO:0008006" key="5">
    <source>
        <dbReference type="Google" id="ProtNLM"/>
    </source>
</evidence>
<proteinExistence type="predicted"/>
<feature type="transmembrane region" description="Helical" evidence="1">
    <location>
        <begin position="117"/>
        <end position="135"/>
    </location>
</feature>
<feature type="chain" id="PRO_5024463811" description="VanZ-like domain-containing protein" evidence="2">
    <location>
        <begin position="19"/>
        <end position="210"/>
    </location>
</feature>
<feature type="transmembrane region" description="Helical" evidence="1">
    <location>
        <begin position="147"/>
        <end position="165"/>
    </location>
</feature>
<reference evidence="3 4" key="1">
    <citation type="submission" date="2019-11" db="EMBL/GenBank/DDBJ databases">
        <title>Comparative genomics of hydrocarbon-degrading Desulfosarcina strains.</title>
        <authorList>
            <person name="Watanabe M."/>
            <person name="Kojima H."/>
            <person name="Fukui M."/>
        </authorList>
    </citation>
    <scope>NUCLEOTIDE SEQUENCE [LARGE SCALE GENOMIC DNA]</scope>
    <source>
        <strain evidence="3 4">PL12</strain>
    </source>
</reference>